<evidence type="ECO:0000313" key="3">
    <source>
        <dbReference type="Proteomes" id="UP000295497"/>
    </source>
</evidence>
<gene>
    <name evidence="2" type="ORF">SOCE836_020910</name>
</gene>
<name>A0A4P2QJV8_SORCE</name>
<feature type="chain" id="PRO_5020744607" description="Secreted protein" evidence="1">
    <location>
        <begin position="27"/>
        <end position="160"/>
    </location>
</feature>
<accession>A0A4P2QJV8</accession>
<evidence type="ECO:0000313" key="2">
    <source>
        <dbReference type="EMBL" id="AUX29996.1"/>
    </source>
</evidence>
<evidence type="ECO:0008006" key="4">
    <source>
        <dbReference type="Google" id="ProtNLM"/>
    </source>
</evidence>
<organism evidence="2 3">
    <name type="scientific">Sorangium cellulosum</name>
    <name type="common">Polyangium cellulosum</name>
    <dbReference type="NCBI Taxonomy" id="56"/>
    <lineage>
        <taxon>Bacteria</taxon>
        <taxon>Pseudomonadati</taxon>
        <taxon>Myxococcota</taxon>
        <taxon>Polyangia</taxon>
        <taxon>Polyangiales</taxon>
        <taxon>Polyangiaceae</taxon>
        <taxon>Sorangium</taxon>
    </lineage>
</organism>
<proteinExistence type="predicted"/>
<dbReference type="AlphaFoldDB" id="A0A4P2QJV8"/>
<evidence type="ECO:0000256" key="1">
    <source>
        <dbReference type="SAM" id="SignalP"/>
    </source>
</evidence>
<dbReference type="Proteomes" id="UP000295497">
    <property type="component" value="Chromosome"/>
</dbReference>
<feature type="signal peptide" evidence="1">
    <location>
        <begin position="1"/>
        <end position="26"/>
    </location>
</feature>
<protein>
    <recommendedName>
        <fullName evidence="4">Secreted protein</fullName>
    </recommendedName>
</protein>
<sequence>MLDLCSLISLSAVPLCGSILSSSASASSRFSRVGGVICGDRQKGARDDGVAQLLVGAGPSHAYTEDLDAILSLEIAGDVLCLYNVVAAELPPLDEILRRLQARVRRVELFACPDAFGMTAAEPHVFVDGDDALGGAGAVRLTVRGPFPEGPLMLPRPFRC</sequence>
<reference evidence="2 3" key="1">
    <citation type="submission" date="2015-09" db="EMBL/GenBank/DDBJ databases">
        <title>Sorangium comparison.</title>
        <authorList>
            <person name="Zaburannyi N."/>
            <person name="Bunk B."/>
            <person name="Overmann J."/>
            <person name="Mueller R."/>
        </authorList>
    </citation>
    <scope>NUCLEOTIDE SEQUENCE [LARGE SCALE GENOMIC DNA]</scope>
    <source>
        <strain evidence="2 3">So ce836</strain>
    </source>
</reference>
<keyword evidence="1" id="KW-0732">Signal</keyword>
<dbReference type="EMBL" id="CP012672">
    <property type="protein sequence ID" value="AUX29996.1"/>
    <property type="molecule type" value="Genomic_DNA"/>
</dbReference>